<dbReference type="InterPro" id="IPR026390">
    <property type="entry name" value="LegB-like"/>
</dbReference>
<name>A0A1B2DGY1_9BACL</name>
<feature type="domain" description="NAD(P)-binding" evidence="1">
    <location>
        <begin position="8"/>
        <end position="308"/>
    </location>
</feature>
<gene>
    <name evidence="2" type="ORF">BBD42_11195</name>
</gene>
<dbReference type="RefSeq" id="WP_099518244.1">
    <property type="nucleotide sequence ID" value="NZ_CP016808.1"/>
</dbReference>
<organism evidence="2">
    <name type="scientific">Paenibacillus sp. BIHB 4019</name>
    <dbReference type="NCBI Taxonomy" id="1870819"/>
    <lineage>
        <taxon>Bacteria</taxon>
        <taxon>Bacillati</taxon>
        <taxon>Bacillota</taxon>
        <taxon>Bacilli</taxon>
        <taxon>Bacillales</taxon>
        <taxon>Paenibacillaceae</taxon>
        <taxon>Paenibacillus</taxon>
    </lineage>
</organism>
<evidence type="ECO:0000259" key="1">
    <source>
        <dbReference type="Pfam" id="PF16363"/>
    </source>
</evidence>
<dbReference type="InterPro" id="IPR045869">
    <property type="entry name" value="Arna-like_SDR_e"/>
</dbReference>
<dbReference type="GO" id="GO:0016831">
    <property type="term" value="F:carboxy-lyase activity"/>
    <property type="evidence" value="ECO:0007669"/>
    <property type="project" value="InterPro"/>
</dbReference>
<dbReference type="Gene3D" id="3.40.50.720">
    <property type="entry name" value="NAD(P)-binding Rossmann-like Domain"/>
    <property type="match status" value="1"/>
</dbReference>
<dbReference type="PANTHER" id="PTHR43000">
    <property type="entry name" value="DTDP-D-GLUCOSE 4,6-DEHYDRATASE-RELATED"/>
    <property type="match status" value="1"/>
</dbReference>
<dbReference type="AlphaFoldDB" id="A0A1B2DGY1"/>
<reference evidence="2" key="1">
    <citation type="submission" date="2016-08" db="EMBL/GenBank/DDBJ databases">
        <title>Complete Genome Seqeunce of Paenibacillus sp. BIHB 4019 from tea rhizoplane.</title>
        <authorList>
            <person name="Thakur R."/>
            <person name="Swarnkar M.K."/>
            <person name="Gulati A."/>
        </authorList>
    </citation>
    <scope>NUCLEOTIDE SEQUENCE [LARGE SCALE GENOMIC DNA]</scope>
    <source>
        <strain evidence="2">BIHB4019</strain>
    </source>
</reference>
<dbReference type="EMBL" id="CP016808">
    <property type="protein sequence ID" value="ANY66972.1"/>
    <property type="molecule type" value="Genomic_DNA"/>
</dbReference>
<sequence>MRKYGKVLVTGADGFIGSHLTEALVRRGYDVRAFTLYNSFNTWGWLDECADDVRGQFEVFAGDIRDAYGVRESMKDCDAVLHLAALIAIPYSYHSPDTYVDTNIKGTLNVLQAARELKLSKVIHTSTSEVYGTARFVPITEEHPLTGQSPYSATKIGADQMAMSFYRSFETPVGIIRPFNTYGPRQSARAVIPTIITQIAAGQEKIKLGTIHPTRDFNYVADTVNGFIAMLESDNCIGEEINIGSNYEISIGDTAKLIGEVMNKDIEIVSDEIRLRPEKSEVERLWADNSKAKRLLQWQPEYAGLEGFRRGLDETIEWFTKPGALSKYKAGQYNV</sequence>
<dbReference type="CDD" id="cd05257">
    <property type="entry name" value="Arna_like_SDR_e"/>
    <property type="match status" value="1"/>
</dbReference>
<proteinExistence type="predicted"/>
<evidence type="ECO:0000313" key="2">
    <source>
        <dbReference type="EMBL" id="ANY66972.1"/>
    </source>
</evidence>
<dbReference type="Pfam" id="PF16363">
    <property type="entry name" value="GDP_Man_Dehyd"/>
    <property type="match status" value="1"/>
</dbReference>
<dbReference type="Gene3D" id="3.90.25.10">
    <property type="entry name" value="UDP-galactose 4-epimerase, domain 1"/>
    <property type="match status" value="1"/>
</dbReference>
<dbReference type="SUPFAM" id="SSF51735">
    <property type="entry name" value="NAD(P)-binding Rossmann-fold domains"/>
    <property type="match status" value="1"/>
</dbReference>
<accession>A0A1B2DGY1</accession>
<protein>
    <submittedName>
        <fullName evidence="2">NAD-dependent dehydratase</fullName>
    </submittedName>
</protein>
<dbReference type="NCBIfam" id="TIGR04180">
    <property type="entry name" value="EDH_00030"/>
    <property type="match status" value="1"/>
</dbReference>
<dbReference type="InterPro" id="IPR016040">
    <property type="entry name" value="NAD(P)-bd_dom"/>
</dbReference>
<dbReference type="InterPro" id="IPR036291">
    <property type="entry name" value="NAD(P)-bd_dom_sf"/>
</dbReference>